<protein>
    <submittedName>
        <fullName evidence="1">Uncharacterized protein</fullName>
    </submittedName>
</protein>
<evidence type="ECO:0000313" key="1">
    <source>
        <dbReference type="EMBL" id="SFP22708.1"/>
    </source>
</evidence>
<reference evidence="1 2" key="1">
    <citation type="submission" date="2016-10" db="EMBL/GenBank/DDBJ databases">
        <authorList>
            <person name="de Groot N.N."/>
        </authorList>
    </citation>
    <scope>NUCLEOTIDE SEQUENCE [LARGE SCALE GENOMIC DNA]</scope>
    <source>
        <strain evidence="1 2">EP1-55-1</strain>
    </source>
</reference>
<name>A0A1I5NLJ2_9BACT</name>
<dbReference type="OrthoDB" id="5373252at2"/>
<proteinExistence type="predicted"/>
<organism evidence="1 2">
    <name type="scientific">Hydrogenimonas thermophila</name>
    <dbReference type="NCBI Taxonomy" id="223786"/>
    <lineage>
        <taxon>Bacteria</taxon>
        <taxon>Pseudomonadati</taxon>
        <taxon>Campylobacterota</taxon>
        <taxon>Epsilonproteobacteria</taxon>
        <taxon>Campylobacterales</taxon>
        <taxon>Hydrogenimonadaceae</taxon>
        <taxon>Hydrogenimonas</taxon>
    </lineage>
</organism>
<dbReference type="STRING" id="223786.SAMN05216234_11121"/>
<dbReference type="EMBL" id="FOXB01000011">
    <property type="protein sequence ID" value="SFP22708.1"/>
    <property type="molecule type" value="Genomic_DNA"/>
</dbReference>
<evidence type="ECO:0000313" key="2">
    <source>
        <dbReference type="Proteomes" id="UP000199227"/>
    </source>
</evidence>
<sequence>MEQNKNLDLSVEYIKSLHKKIQAQDDDIYTFLQKEFPDMVVEDRLKYLATILNDFFDDYTFDENDEMRRDGYIIKRFFPNKKEI</sequence>
<dbReference type="AlphaFoldDB" id="A0A1I5NLJ2"/>
<gene>
    <name evidence="1" type="ORF">SAMN05216234_11121</name>
</gene>
<keyword evidence="2" id="KW-1185">Reference proteome</keyword>
<dbReference type="Proteomes" id="UP000199227">
    <property type="component" value="Unassembled WGS sequence"/>
</dbReference>
<dbReference type="RefSeq" id="WP_092911845.1">
    <property type="nucleotide sequence ID" value="NZ_CP136592.1"/>
</dbReference>
<accession>A0A1I5NLJ2</accession>